<reference evidence="2" key="1">
    <citation type="journal article" date="2018" name="Genome Biol. Evol.">
        <title>Genomics and development of Lentinus tigrinus, a white-rot wood-decaying mushroom with dimorphic fruiting bodies.</title>
        <authorList>
            <person name="Wu B."/>
            <person name="Xu Z."/>
            <person name="Knudson A."/>
            <person name="Carlson A."/>
            <person name="Chen N."/>
            <person name="Kovaka S."/>
            <person name="LaButti K."/>
            <person name="Lipzen A."/>
            <person name="Pennachio C."/>
            <person name="Riley R."/>
            <person name="Schakwitz W."/>
            <person name="Umezawa K."/>
            <person name="Ohm R.A."/>
            <person name="Grigoriev I.V."/>
            <person name="Nagy L.G."/>
            <person name="Gibbons J."/>
            <person name="Hibbett D."/>
        </authorList>
    </citation>
    <scope>NUCLEOTIDE SEQUENCE [LARGE SCALE GENOMIC DNA]</scope>
    <source>
        <strain evidence="2">ALCF2SS1-6</strain>
    </source>
</reference>
<gene>
    <name evidence="2" type="ORF">L227DRAFT_348373</name>
</gene>
<accession>A0A5C2RU62</accession>
<feature type="compositionally biased region" description="Basic and acidic residues" evidence="1">
    <location>
        <begin position="18"/>
        <end position="36"/>
    </location>
</feature>
<protein>
    <submittedName>
        <fullName evidence="2">Uncharacterized protein</fullName>
    </submittedName>
</protein>
<name>A0A5C2RU62_9APHY</name>
<dbReference type="AlphaFoldDB" id="A0A5C2RU62"/>
<keyword evidence="3" id="KW-1185">Reference proteome</keyword>
<organism evidence="2 3">
    <name type="scientific">Lentinus tigrinus ALCF2SS1-6</name>
    <dbReference type="NCBI Taxonomy" id="1328759"/>
    <lineage>
        <taxon>Eukaryota</taxon>
        <taxon>Fungi</taxon>
        <taxon>Dikarya</taxon>
        <taxon>Basidiomycota</taxon>
        <taxon>Agaricomycotina</taxon>
        <taxon>Agaricomycetes</taxon>
        <taxon>Polyporales</taxon>
        <taxon>Polyporaceae</taxon>
        <taxon>Lentinus</taxon>
    </lineage>
</organism>
<evidence type="ECO:0000313" key="3">
    <source>
        <dbReference type="Proteomes" id="UP000313359"/>
    </source>
</evidence>
<proteinExistence type="predicted"/>
<feature type="region of interest" description="Disordered" evidence="1">
    <location>
        <begin position="1"/>
        <end position="41"/>
    </location>
</feature>
<evidence type="ECO:0000256" key="1">
    <source>
        <dbReference type="SAM" id="MobiDB-lite"/>
    </source>
</evidence>
<dbReference type="EMBL" id="ML122305">
    <property type="protein sequence ID" value="RPD54509.1"/>
    <property type="molecule type" value="Genomic_DNA"/>
</dbReference>
<dbReference type="Proteomes" id="UP000313359">
    <property type="component" value="Unassembled WGS sequence"/>
</dbReference>
<sequence length="210" mass="23653">MPTSGLVGGNREATQQSRGEENATKSRSRQQERRPEPQCSRGTDLRWELPYERHMHTHGVHLRGCNVVYASYTCELCHLCVLVSGYSGYYAISAVGLGICIVESPLTTIIAVMRTRDPQVHVPEVTWGWPVCETPRPVRRQRFRGRRSTDLRKSRRRRRLALVPERNTAGSATDLVIRHNRVDTIDKNDGNLLKLSSSPASKPTLSLLAP</sequence>
<evidence type="ECO:0000313" key="2">
    <source>
        <dbReference type="EMBL" id="RPD54509.1"/>
    </source>
</evidence>